<keyword evidence="6 13" id="KW-0460">Magnesium</keyword>
<dbReference type="CDD" id="cd00066">
    <property type="entry name" value="G-alpha"/>
    <property type="match status" value="1"/>
</dbReference>
<dbReference type="InterPro" id="IPR011025">
    <property type="entry name" value="GproteinA_insert"/>
</dbReference>
<dbReference type="GO" id="GO:0010255">
    <property type="term" value="P:glucose mediated signaling pathway"/>
    <property type="evidence" value="ECO:0007669"/>
    <property type="project" value="UniProtKB-ARBA"/>
</dbReference>
<dbReference type="SMART" id="SM00275">
    <property type="entry name" value="G_alpha"/>
    <property type="match status" value="1"/>
</dbReference>
<feature type="region of interest" description="Disordered" evidence="14">
    <location>
        <begin position="448"/>
        <end position="486"/>
    </location>
</feature>
<evidence type="ECO:0000256" key="13">
    <source>
        <dbReference type="PIRSR" id="PIRSR601019-2"/>
    </source>
</evidence>
<keyword evidence="3" id="KW-0519">Myristate</keyword>
<organism evidence="15">
    <name type="scientific">Pseudozyma antarctica</name>
    <name type="common">Yeast</name>
    <name type="synonym">Candida antarctica</name>
    <dbReference type="NCBI Taxonomy" id="84753"/>
    <lineage>
        <taxon>Eukaryota</taxon>
        <taxon>Fungi</taxon>
        <taxon>Dikarya</taxon>
        <taxon>Basidiomycota</taxon>
        <taxon>Ustilaginomycotina</taxon>
        <taxon>Ustilaginomycetes</taxon>
        <taxon>Ustilaginales</taxon>
        <taxon>Ustilaginaceae</taxon>
        <taxon>Moesziomyces</taxon>
    </lineage>
</organism>
<keyword evidence="16" id="KW-1185">Reference proteome</keyword>
<dbReference type="GO" id="GO:0005737">
    <property type="term" value="C:cytoplasm"/>
    <property type="evidence" value="ECO:0007669"/>
    <property type="project" value="TreeGrafter"/>
</dbReference>
<keyword evidence="9" id="KW-0807">Transducer</keyword>
<dbReference type="GO" id="GO:0005525">
    <property type="term" value="F:GTP binding"/>
    <property type="evidence" value="ECO:0007669"/>
    <property type="project" value="UniProtKB-KW"/>
</dbReference>
<keyword evidence="4 13" id="KW-0479">Metal-binding</keyword>
<dbReference type="RefSeq" id="XP_014655608.1">
    <property type="nucleotide sequence ID" value="XM_014800122.1"/>
</dbReference>
<evidence type="ECO:0000256" key="6">
    <source>
        <dbReference type="ARBA" id="ARBA00022842"/>
    </source>
</evidence>
<dbReference type="PANTHER" id="PTHR10218">
    <property type="entry name" value="GTP-BINDING PROTEIN ALPHA SUBUNIT"/>
    <property type="match status" value="1"/>
</dbReference>
<evidence type="ECO:0000256" key="8">
    <source>
        <dbReference type="ARBA" id="ARBA00023139"/>
    </source>
</evidence>
<dbReference type="PRINTS" id="PR00318">
    <property type="entry name" value="GPROTEINA"/>
</dbReference>
<evidence type="ECO:0000256" key="9">
    <source>
        <dbReference type="ARBA" id="ARBA00023224"/>
    </source>
</evidence>
<evidence type="ECO:0000256" key="14">
    <source>
        <dbReference type="SAM" id="MobiDB-lite"/>
    </source>
</evidence>
<dbReference type="FunFam" id="3.40.50.300:FF:000181">
    <property type="entry name" value="Guanine nucleotide-binding protein subunit alpha"/>
    <property type="match status" value="1"/>
</dbReference>
<dbReference type="Pfam" id="PF00503">
    <property type="entry name" value="G-alpha"/>
    <property type="match status" value="1"/>
</dbReference>
<dbReference type="AlphaFoldDB" id="A0A081CI67"/>
<feature type="region of interest" description="Disordered" evidence="14">
    <location>
        <begin position="213"/>
        <end position="232"/>
    </location>
</feature>
<sequence>MPTPLAVVDQVADAEAFLIRTPLNPCHWDQGKCACLGIEFAVSIRSSAHPRSNAEPAPHRKQLVIGQMCLREASSRQESALSDQAVFKSAEEAWQGLASDRAETRAPVYPDSNGEEGDPRYEGADRSRVHMQFGSRCLRYAFSREKHEQKPHRANDGRLAAPPSLRHCSQASQERRIISELTPGDEADEVKVGEQLEERRRCDKAADHLGLDQWAGDRRKEGEKQKADSRQTRCLGAPLHEPSANFEAQFSLAYGGAASEPSSKPSSLLDELPANCSPAAPLHCSALHCKSETAVQRAGPVLCLCLCLCLCRRLGRPSAAPPVFGGSPSCIAIAENILTTSTRRRLNPAQSQAPSSPSSAAHCLHSLASFLLVPPKRQRHPARYTIPRNLRRISPQPRSHLYLLFHGAAPVKPSCPQFRKHLDPSAFPARHDRCAPIYHSGEIGSDDAPACSLSSVDTRPGATKPLRPIPPQQLGSGSEPPPSALPKRTAIRRSLTLSLSPDSAQHLNTSKAAVAASATTHAGFGLESTLGRSKPALAKMGNCLSSTDQKEAKDRSVAIDKQIEEDSRKFKKECKILLLGSGESGKSTIVKQMKIIHQNGYTKDELLLYRLTVIKNLVDSAQAIVLALRKFKMEPEMPENRENVDAILQYRVDADPGATLDHAMARKVDSLWKDPIIPAVMERGSEFYLMDSAAYFFDNVNRIGQPDYVPDENDVLRARSKTTGISETRFNMGQLSIHLFDVGGQRSERKKWIHCFEAVTSIIFCVALSEYDQVLLEESGQNRMAESLVLFESVVNSRWFLRTSIILFLNKIDIFKQKIPKQPLSKYFPEYSGGPDINKAAKYILWRFTQTNRARLSIYPHLTQATDTSNIRLVFAAVKETILTNALKDSGIL</sequence>
<feature type="binding site" evidence="12">
    <location>
        <begin position="810"/>
        <end position="813"/>
    </location>
    <ligand>
        <name>GTP</name>
        <dbReference type="ChEBI" id="CHEBI:37565"/>
    </ligand>
</feature>
<dbReference type="PANTHER" id="PTHR10218:SF369">
    <property type="entry name" value="GUANINE NUCLEOTIDE-BINDING PROTEIN ALPHA-2 SUBUNIT"/>
    <property type="match status" value="1"/>
</dbReference>
<dbReference type="PRINTS" id="PR01241">
    <property type="entry name" value="GPROTEINAFNG"/>
</dbReference>
<gene>
    <name evidence="15" type="ORF">PAN0_012c4585</name>
</gene>
<feature type="binding site" evidence="13">
    <location>
        <position position="722"/>
    </location>
    <ligand>
        <name>Mg(2+)</name>
        <dbReference type="ChEBI" id="CHEBI:18420"/>
    </ligand>
</feature>
<evidence type="ECO:0000256" key="10">
    <source>
        <dbReference type="ARBA" id="ARBA00023288"/>
    </source>
</evidence>
<dbReference type="FunFam" id="1.10.400.10:FF:000007">
    <property type="entry name" value="Guanine nucleotide-binding protein subunit alpha"/>
    <property type="match status" value="1"/>
</dbReference>
<evidence type="ECO:0000256" key="11">
    <source>
        <dbReference type="ARBA" id="ARBA00074365"/>
    </source>
</evidence>
<dbReference type="GO" id="GO:0007189">
    <property type="term" value="P:adenylate cyclase-activating G protein-coupled receptor signaling pathway"/>
    <property type="evidence" value="ECO:0007669"/>
    <property type="project" value="TreeGrafter"/>
</dbReference>
<feature type="region of interest" description="Disordered" evidence="14">
    <location>
        <begin position="145"/>
        <end position="199"/>
    </location>
</feature>
<dbReference type="GeneID" id="26305311"/>
<feature type="binding site" evidence="12">
    <location>
        <begin position="583"/>
        <end position="588"/>
    </location>
    <ligand>
        <name>GTP</name>
        <dbReference type="ChEBI" id="CHEBI:37565"/>
    </ligand>
</feature>
<feature type="binding site" evidence="13">
    <location>
        <position position="587"/>
    </location>
    <ligand>
        <name>Mg(2+)</name>
        <dbReference type="ChEBI" id="CHEBI:18420"/>
    </ligand>
</feature>
<dbReference type="FunFam" id="3.40.50.300:FF:000692">
    <property type="entry name" value="Guanine nucleotide-binding protein subunit alpha"/>
    <property type="match status" value="1"/>
</dbReference>
<evidence type="ECO:0000256" key="5">
    <source>
        <dbReference type="ARBA" id="ARBA00022741"/>
    </source>
</evidence>
<evidence type="ECO:0000313" key="16">
    <source>
        <dbReference type="Proteomes" id="UP000053758"/>
    </source>
</evidence>
<dbReference type="EMBL" id="DF830079">
    <property type="protein sequence ID" value="GAK66363.1"/>
    <property type="molecule type" value="Genomic_DNA"/>
</dbReference>
<dbReference type="GO" id="GO:0031683">
    <property type="term" value="F:G-protein beta/gamma-subunit complex binding"/>
    <property type="evidence" value="ECO:0007669"/>
    <property type="project" value="InterPro"/>
</dbReference>
<dbReference type="Gene3D" id="1.10.400.10">
    <property type="entry name" value="GI Alpha 1, domain 2-like"/>
    <property type="match status" value="1"/>
</dbReference>
<dbReference type="InterPro" id="IPR002975">
    <property type="entry name" value="Fungi_Gprotein_alpha"/>
</dbReference>
<feature type="binding site" evidence="12">
    <location>
        <begin position="741"/>
        <end position="745"/>
    </location>
    <ligand>
        <name>GTP</name>
        <dbReference type="ChEBI" id="CHEBI:37565"/>
    </ligand>
</feature>
<name>A0A081CI67_PSEA2</name>
<dbReference type="GO" id="GO:0005834">
    <property type="term" value="C:heterotrimeric G-protein complex"/>
    <property type="evidence" value="ECO:0007669"/>
    <property type="project" value="InterPro"/>
</dbReference>
<dbReference type="Proteomes" id="UP000053758">
    <property type="component" value="Unassembled WGS sequence"/>
</dbReference>
<dbReference type="HOGENOM" id="CLU_015354_0_0_1"/>
<evidence type="ECO:0000256" key="7">
    <source>
        <dbReference type="ARBA" id="ARBA00023134"/>
    </source>
</evidence>
<dbReference type="GO" id="GO:0001664">
    <property type="term" value="F:G protein-coupled receptor binding"/>
    <property type="evidence" value="ECO:0007669"/>
    <property type="project" value="InterPro"/>
</dbReference>
<keyword evidence="5 12" id="KW-0547">Nucleotide-binding</keyword>
<keyword evidence="7 12" id="KW-0342">GTP-binding</keyword>
<protein>
    <recommendedName>
        <fullName evidence="11">Guanine nucleotide-binding protein alpha-3 subunit</fullName>
    </recommendedName>
</protein>
<feature type="binding site" evidence="12">
    <location>
        <position position="865"/>
    </location>
    <ligand>
        <name>GTP</name>
        <dbReference type="ChEBI" id="CHEBI:37565"/>
    </ligand>
</feature>
<feature type="compositionally biased region" description="Basic and acidic residues" evidence="14">
    <location>
        <begin position="213"/>
        <end position="231"/>
    </location>
</feature>
<evidence type="ECO:0000256" key="12">
    <source>
        <dbReference type="PIRSR" id="PIRSR601019-1"/>
    </source>
</evidence>
<dbReference type="GO" id="GO:0032502">
    <property type="term" value="P:developmental process"/>
    <property type="evidence" value="ECO:0007669"/>
    <property type="project" value="UniProtKB-ARBA"/>
</dbReference>
<proteinExistence type="inferred from homology"/>
<evidence type="ECO:0000313" key="15">
    <source>
        <dbReference type="EMBL" id="GAK66363.1"/>
    </source>
</evidence>
<dbReference type="GO" id="GO:0046872">
    <property type="term" value="F:metal ion binding"/>
    <property type="evidence" value="ECO:0007669"/>
    <property type="project" value="UniProtKB-KW"/>
</dbReference>
<keyword evidence="8" id="KW-0564">Palmitate</keyword>
<feature type="compositionally biased region" description="Basic and acidic residues" evidence="14">
    <location>
        <begin position="189"/>
        <end position="199"/>
    </location>
</feature>
<comment type="subunit">
    <text evidence="2">G proteins are composed of 3 units; alpha, beta and gamma. The alpha chain contains the guanine nucleotide binding site.</text>
</comment>
<feature type="compositionally biased region" description="Basic and acidic residues" evidence="14">
    <location>
        <begin position="145"/>
        <end position="156"/>
    </location>
</feature>
<feature type="binding site" evidence="12">
    <location>
        <begin position="691"/>
        <end position="692"/>
    </location>
    <ligand>
        <name>GTP</name>
        <dbReference type="ChEBI" id="CHEBI:37565"/>
    </ligand>
</feature>
<dbReference type="GO" id="GO:0003924">
    <property type="term" value="F:GTPase activity"/>
    <property type="evidence" value="ECO:0007669"/>
    <property type="project" value="InterPro"/>
</dbReference>
<feature type="region of interest" description="Disordered" evidence="14">
    <location>
        <begin position="98"/>
        <end position="124"/>
    </location>
</feature>
<evidence type="ECO:0000256" key="3">
    <source>
        <dbReference type="ARBA" id="ARBA00022707"/>
    </source>
</evidence>
<dbReference type="SUPFAM" id="SSF47895">
    <property type="entry name" value="Transducin (alpha subunit), insertion domain"/>
    <property type="match status" value="1"/>
</dbReference>
<reference evidence="15" key="1">
    <citation type="submission" date="2014-07" db="EMBL/GenBank/DDBJ databases">
        <title>Draft genome sequence of the yeast Pseudozyma antarctica JCM 10317 known as a producer of lipase B which used in a wide range of industrial applications.</title>
        <authorList>
            <person name="Morita T."/>
            <person name="Saika A."/>
            <person name="Koike H."/>
        </authorList>
    </citation>
    <scope>NUCLEOTIDE SEQUENCE</scope>
    <source>
        <strain evidence="15">JCM 10317</strain>
    </source>
</reference>
<accession>A0A081CI67</accession>
<evidence type="ECO:0000256" key="4">
    <source>
        <dbReference type="ARBA" id="ARBA00022723"/>
    </source>
</evidence>
<dbReference type="Gene3D" id="3.40.50.300">
    <property type="entry name" value="P-loop containing nucleotide triphosphate hydrolases"/>
    <property type="match status" value="1"/>
</dbReference>
<dbReference type="PROSITE" id="PS51882">
    <property type="entry name" value="G_ALPHA"/>
    <property type="match status" value="1"/>
</dbReference>
<comment type="similarity">
    <text evidence="1">Belongs to the G-alpha family.</text>
</comment>
<evidence type="ECO:0000256" key="2">
    <source>
        <dbReference type="ARBA" id="ARBA00011356"/>
    </source>
</evidence>
<dbReference type="InterPro" id="IPR027417">
    <property type="entry name" value="P-loop_NTPase"/>
</dbReference>
<dbReference type="InterPro" id="IPR001019">
    <property type="entry name" value="Gprotein_alpha_su"/>
</dbReference>
<dbReference type="SUPFAM" id="SSF52540">
    <property type="entry name" value="P-loop containing nucleoside triphosphate hydrolases"/>
    <property type="match status" value="1"/>
</dbReference>
<keyword evidence="10" id="KW-0449">Lipoprotein</keyword>
<feature type="binding site" evidence="12">
    <location>
        <begin position="716"/>
        <end position="722"/>
    </location>
    <ligand>
        <name>GTP</name>
        <dbReference type="ChEBI" id="CHEBI:37565"/>
    </ligand>
</feature>
<evidence type="ECO:0000256" key="1">
    <source>
        <dbReference type="ARBA" id="ARBA00005804"/>
    </source>
</evidence>